<gene>
    <name evidence="8" type="ORF">SLEP1_g42319</name>
</gene>
<keyword evidence="5 7" id="KW-1133">Transmembrane helix</keyword>
<comment type="caution">
    <text evidence="8">The sequence shown here is derived from an EMBL/GenBank/DDBJ whole genome shotgun (WGS) entry which is preliminary data.</text>
</comment>
<evidence type="ECO:0000256" key="5">
    <source>
        <dbReference type="ARBA" id="ARBA00022989"/>
    </source>
</evidence>
<name>A0AAV5L9V0_9ROSI</name>
<accession>A0AAV5L9V0</accession>
<proteinExistence type="inferred from homology"/>
<evidence type="ECO:0000256" key="1">
    <source>
        <dbReference type="ARBA" id="ARBA00004477"/>
    </source>
</evidence>
<evidence type="ECO:0000256" key="4">
    <source>
        <dbReference type="ARBA" id="ARBA00022824"/>
    </source>
</evidence>
<dbReference type="GO" id="GO:0005789">
    <property type="term" value="C:endoplasmic reticulum membrane"/>
    <property type="evidence" value="ECO:0007669"/>
    <property type="project" value="UniProtKB-SubCell"/>
</dbReference>
<feature type="transmembrane region" description="Helical" evidence="7">
    <location>
        <begin position="70"/>
        <end position="92"/>
    </location>
</feature>
<dbReference type="Proteomes" id="UP001054252">
    <property type="component" value="Unassembled WGS sequence"/>
</dbReference>
<reference evidence="8 9" key="1">
    <citation type="journal article" date="2021" name="Commun. Biol.">
        <title>The genome of Shorea leprosula (Dipterocarpaceae) highlights the ecological relevance of drought in aseasonal tropical rainforests.</title>
        <authorList>
            <person name="Ng K.K.S."/>
            <person name="Kobayashi M.J."/>
            <person name="Fawcett J.A."/>
            <person name="Hatakeyama M."/>
            <person name="Paape T."/>
            <person name="Ng C.H."/>
            <person name="Ang C.C."/>
            <person name="Tnah L.H."/>
            <person name="Lee C.T."/>
            <person name="Nishiyama T."/>
            <person name="Sese J."/>
            <person name="O'Brien M.J."/>
            <person name="Copetti D."/>
            <person name="Mohd Noor M.I."/>
            <person name="Ong R.C."/>
            <person name="Putra M."/>
            <person name="Sireger I.Z."/>
            <person name="Indrioko S."/>
            <person name="Kosugi Y."/>
            <person name="Izuno A."/>
            <person name="Isagi Y."/>
            <person name="Lee S.L."/>
            <person name="Shimizu K.K."/>
        </authorList>
    </citation>
    <scope>NUCLEOTIDE SEQUENCE [LARGE SCALE GENOMIC DNA]</scope>
    <source>
        <strain evidence="8">214</strain>
    </source>
</reference>
<evidence type="ECO:0000256" key="2">
    <source>
        <dbReference type="ARBA" id="ARBA00008917"/>
    </source>
</evidence>
<comment type="function">
    <text evidence="7">May be involved in the degradation of misfolded endoplasmic reticulum (ER) luminal proteins.</text>
</comment>
<protein>
    <recommendedName>
        <fullName evidence="7">Derlin</fullName>
    </recommendedName>
</protein>
<evidence type="ECO:0000256" key="3">
    <source>
        <dbReference type="ARBA" id="ARBA00022692"/>
    </source>
</evidence>
<dbReference type="EMBL" id="BPVZ01000102">
    <property type="protein sequence ID" value="GKV33873.1"/>
    <property type="molecule type" value="Genomic_DNA"/>
</dbReference>
<comment type="subcellular location">
    <subcellularLocation>
        <location evidence="1 7">Endoplasmic reticulum membrane</location>
        <topology evidence="1 7">Multi-pass membrane protein</topology>
    </subcellularLocation>
</comment>
<comment type="caution">
    <text evidence="7">Lacks conserved residue(s) required for the propagation of feature annotation.</text>
</comment>
<dbReference type="GO" id="GO:0006950">
    <property type="term" value="P:response to stress"/>
    <property type="evidence" value="ECO:0007669"/>
    <property type="project" value="UniProtKB-ARBA"/>
</dbReference>
<organism evidence="8 9">
    <name type="scientific">Rubroshorea leprosula</name>
    <dbReference type="NCBI Taxonomy" id="152421"/>
    <lineage>
        <taxon>Eukaryota</taxon>
        <taxon>Viridiplantae</taxon>
        <taxon>Streptophyta</taxon>
        <taxon>Embryophyta</taxon>
        <taxon>Tracheophyta</taxon>
        <taxon>Spermatophyta</taxon>
        <taxon>Magnoliopsida</taxon>
        <taxon>eudicotyledons</taxon>
        <taxon>Gunneridae</taxon>
        <taxon>Pentapetalae</taxon>
        <taxon>rosids</taxon>
        <taxon>malvids</taxon>
        <taxon>Malvales</taxon>
        <taxon>Dipterocarpaceae</taxon>
        <taxon>Rubroshorea</taxon>
    </lineage>
</organism>
<keyword evidence="9" id="KW-1185">Reference proteome</keyword>
<keyword evidence="3 7" id="KW-0812">Transmembrane</keyword>
<keyword evidence="6 7" id="KW-0472">Membrane</keyword>
<keyword evidence="4 7" id="KW-0256">Endoplasmic reticulum</keyword>
<dbReference type="InterPro" id="IPR007599">
    <property type="entry name" value="DER1"/>
</dbReference>
<comment type="similarity">
    <text evidence="2 7">Belongs to the derlin family.</text>
</comment>
<evidence type="ECO:0000256" key="7">
    <source>
        <dbReference type="RuleBase" id="RU363059"/>
    </source>
</evidence>
<dbReference type="PANTHER" id="PTHR11009">
    <property type="entry name" value="DER1-LIKE PROTEIN, DERLIN"/>
    <property type="match status" value="1"/>
</dbReference>
<evidence type="ECO:0000313" key="9">
    <source>
        <dbReference type="Proteomes" id="UP001054252"/>
    </source>
</evidence>
<dbReference type="Pfam" id="PF04511">
    <property type="entry name" value="DER1"/>
    <property type="match status" value="1"/>
</dbReference>
<evidence type="ECO:0000256" key="6">
    <source>
        <dbReference type="ARBA" id="ARBA00023136"/>
    </source>
</evidence>
<dbReference type="AlphaFoldDB" id="A0AAV5L9V0"/>
<evidence type="ECO:0000313" key="8">
    <source>
        <dbReference type="EMBL" id="GKV33873.1"/>
    </source>
</evidence>
<sequence length="109" mass="12717">MSTPGDADSIFGYLKPIFSFQILSITATYEQLLWSGLFDDHWRPHLGLYDSDTTALYFEGVFIRFQVWRLITNFFFIAPFSLRFAFVFMSIAEYSVSLERGPFDKRTAD</sequence>